<dbReference type="EMBL" id="JAPDMQ010000797">
    <property type="protein sequence ID" value="KAK0520427.1"/>
    <property type="molecule type" value="Genomic_DNA"/>
</dbReference>
<accession>A0AAN6G4B8</accession>
<sequence length="272" mass="26880">MSSPAAPADSVATSTGVIQPAQNSGSSESSAAFTNSSQASAGSSQAGGDNELPVLSQETDQGTDLAVDAAPGQGAVEDNDVLEASGNDAQDAPAQPVVAEQDEGDISDASQVSGEFTWEDHVRYRYNRRGRFWAWSSMMGRWLPDTIALIPVFTYGPGASVTRYLTESDSEGSVVYVSGGPGMGIATSGSLAQAGGSSAVAGSAGAGSSAVASSSSVAAGPSFSGPSVAADAAQNESMGGIGGGDAPTGPVDDEVSDASTLTPLTTSDEDVP</sequence>
<comment type="caution">
    <text evidence="2">The sequence shown here is derived from an EMBL/GenBank/DDBJ whole genome shotgun (WGS) entry which is preliminary data.</text>
</comment>
<feature type="compositionally biased region" description="Polar residues" evidence="1">
    <location>
        <begin position="257"/>
        <end position="266"/>
    </location>
</feature>
<feature type="compositionally biased region" description="Low complexity" evidence="1">
    <location>
        <begin position="215"/>
        <end position="227"/>
    </location>
</feature>
<evidence type="ECO:0000256" key="1">
    <source>
        <dbReference type="SAM" id="MobiDB-lite"/>
    </source>
</evidence>
<evidence type="ECO:0000313" key="2">
    <source>
        <dbReference type="EMBL" id="KAK0520427.1"/>
    </source>
</evidence>
<protein>
    <submittedName>
        <fullName evidence="2">Uncharacterized protein</fullName>
    </submittedName>
</protein>
<feature type="region of interest" description="Disordered" evidence="1">
    <location>
        <begin position="215"/>
        <end position="272"/>
    </location>
</feature>
<feature type="region of interest" description="Disordered" evidence="1">
    <location>
        <begin position="1"/>
        <end position="106"/>
    </location>
</feature>
<feature type="compositionally biased region" description="Low complexity" evidence="1">
    <location>
        <begin position="23"/>
        <end position="48"/>
    </location>
</feature>
<dbReference type="AlphaFoldDB" id="A0AAN6G4B8"/>
<gene>
    <name evidence="2" type="ORF">OC842_007103</name>
</gene>
<evidence type="ECO:0000313" key="3">
    <source>
        <dbReference type="Proteomes" id="UP001176521"/>
    </source>
</evidence>
<organism evidence="2 3">
    <name type="scientific">Tilletia horrida</name>
    <dbReference type="NCBI Taxonomy" id="155126"/>
    <lineage>
        <taxon>Eukaryota</taxon>
        <taxon>Fungi</taxon>
        <taxon>Dikarya</taxon>
        <taxon>Basidiomycota</taxon>
        <taxon>Ustilaginomycotina</taxon>
        <taxon>Exobasidiomycetes</taxon>
        <taxon>Tilletiales</taxon>
        <taxon>Tilletiaceae</taxon>
        <taxon>Tilletia</taxon>
    </lineage>
</organism>
<feature type="compositionally biased region" description="Polar residues" evidence="1">
    <location>
        <begin position="11"/>
        <end position="22"/>
    </location>
</feature>
<reference evidence="2" key="1">
    <citation type="journal article" date="2023" name="PhytoFront">
        <title>Draft Genome Resources of Seven Strains of Tilletia horrida, Causal Agent of Kernel Smut of Rice.</title>
        <authorList>
            <person name="Khanal S."/>
            <person name="Antony Babu S."/>
            <person name="Zhou X.G."/>
        </authorList>
    </citation>
    <scope>NUCLEOTIDE SEQUENCE</scope>
    <source>
        <strain evidence="2">TX3</strain>
    </source>
</reference>
<proteinExistence type="predicted"/>
<dbReference type="Proteomes" id="UP001176521">
    <property type="component" value="Unassembled WGS sequence"/>
</dbReference>
<name>A0AAN6G4B8_9BASI</name>
<keyword evidence="3" id="KW-1185">Reference proteome</keyword>